<keyword evidence="3" id="KW-1185">Reference proteome</keyword>
<dbReference type="Proteomes" id="UP000294881">
    <property type="component" value="Unassembled WGS sequence"/>
</dbReference>
<name>A0A4R2GMW9_9HYPH</name>
<evidence type="ECO:0000256" key="1">
    <source>
        <dbReference type="SAM" id="MobiDB-lite"/>
    </source>
</evidence>
<dbReference type="EMBL" id="SLWL01000014">
    <property type="protein sequence ID" value="TCO10357.1"/>
    <property type="molecule type" value="Genomic_DNA"/>
</dbReference>
<evidence type="ECO:0000313" key="3">
    <source>
        <dbReference type="Proteomes" id="UP000294881"/>
    </source>
</evidence>
<gene>
    <name evidence="2" type="ORF">EV666_11461</name>
</gene>
<reference evidence="2 3" key="1">
    <citation type="submission" date="2019-03" db="EMBL/GenBank/DDBJ databases">
        <title>Genomic Encyclopedia of Type Strains, Phase IV (KMG-IV): sequencing the most valuable type-strain genomes for metagenomic binning, comparative biology and taxonomic classification.</title>
        <authorList>
            <person name="Goeker M."/>
        </authorList>
    </citation>
    <scope>NUCLEOTIDE SEQUENCE [LARGE SCALE GENOMIC DNA]</scope>
    <source>
        <strain evidence="2 3">DSM 22958</strain>
    </source>
</reference>
<dbReference type="AlphaFoldDB" id="A0A4R2GMW9"/>
<evidence type="ECO:0000313" key="2">
    <source>
        <dbReference type="EMBL" id="TCO10357.1"/>
    </source>
</evidence>
<comment type="caution">
    <text evidence="2">The sequence shown here is derived from an EMBL/GenBank/DDBJ whole genome shotgun (WGS) entry which is preliminary data.</text>
</comment>
<feature type="region of interest" description="Disordered" evidence="1">
    <location>
        <begin position="1"/>
        <end position="37"/>
    </location>
</feature>
<accession>A0A4R2GMW9</accession>
<protein>
    <submittedName>
        <fullName evidence="2">Uncharacterized protein DUF3971</fullName>
    </submittedName>
</protein>
<organism evidence="2 3">
    <name type="scientific">Camelimonas lactis</name>
    <dbReference type="NCBI Taxonomy" id="659006"/>
    <lineage>
        <taxon>Bacteria</taxon>
        <taxon>Pseudomonadati</taxon>
        <taxon>Pseudomonadota</taxon>
        <taxon>Alphaproteobacteria</taxon>
        <taxon>Hyphomicrobiales</taxon>
        <taxon>Chelatococcaceae</taxon>
        <taxon>Camelimonas</taxon>
    </lineage>
</organism>
<sequence length="1169" mass="122991">MPRLTPPTRFRLRRKKREASARRPASQAGGAPHGARRSLARRSVRAASLLVAVSACFAVLLAGVLAVRLAIGPIAIEGLSQRVAAAMNRQIGNGWEARINAAAINHAGLNPALTLQGVAIIAPDGQRAIAAPEATVSVDPWSLVWGQFRPRSIEFRGLALRLAMGAEGEISFQAGAETEPAVATSPATGGAAAAAPQLPDILARGVASAIELLTQSDGLLGGIDTASISDARVILVGADGAERFRFSDADLSFSRPKDNLRNFSFELTGGKGRWRLDGAVSGRGGEKRVANVTFRDVPVSDLQAFSHRDKAVWTDMPLSGSIMGAVRSDGVLVDLVARVRGAPAVIHTDDPDMPQFTMNAAELETSWRPAEQKFDIQRLHAAWDGYHVTASGALERGEGDDQWRLALTSTDALAAPFGPGDAPLPVDRITARLAGSSDGGARIDQFDVATRLGLVSVTGQLGGVATGDGVNLDIVGKNADTRAALAMWPSFAARAVRDYMGRTFMSGHVDSFDVRVRMTRDDILKARQRMPMRAGELTVDVAMRDAMWRASPDTPPVHASATAAVTGVEARIAVQEARMTPADGPALPISGGEVVIHSAQRPVPSADVAFHVSGDLPTLMRVMASAGLGAAPIDPARVSGQAQLDVGLTIPLKPATEAVEVQPRISGSLSDVAITRVMGEHGLEAGSFQVLVDDAQSQLKGDGRIAAAPVNIDLRQPRKSRAGGEIRVAATLDDAARARFNVNLGSGFSGPVTIHAALPLDDAAGQDATKAGGQRIDVDLARARIVELLPGWSKPAGKPGRLTFLLETQRGAWRLSDLALEAGNVSASKGVMEVDAKGGFQRLRFPSFRMSPSDNMRVDVERVEDVYKVNVRGQFIDARPMVRAIVTDDGGKGAPASGAGAPKIDLDLSAAILAGFNDESLTNATLKLTSRGGQVRQAAMDGRFGQASASLRLSPQGAGTENLEVRAANAGALLRFADLYRRMYGGDLVISAQLGRRTQTGSIDVARFTLRDEPALGRIVAAQPAAGSKRINVSEVPFQRLQGSFDRRAGRVQLRDGIIWGPQVGIKLDGTVDFARDRTDLTGTFIPAYALNNAFARIPLVGPLIGGGANEGLFAVSFRITGPASAPTLTVNPLTAVAPGIFRKFLEVFTPDGAGQAQQAPPTPPGRVP</sequence>
<proteinExistence type="predicted"/>